<dbReference type="EMBL" id="CM035425">
    <property type="protein sequence ID" value="KAH7331414.1"/>
    <property type="molecule type" value="Genomic_DNA"/>
</dbReference>
<evidence type="ECO:0000313" key="2">
    <source>
        <dbReference type="EMBL" id="KAH7331414.1"/>
    </source>
</evidence>
<gene>
    <name evidence="2" type="ORF">KP509_20G031800</name>
</gene>
<reference evidence="2" key="1">
    <citation type="submission" date="2021-08" db="EMBL/GenBank/DDBJ databases">
        <title>WGS assembly of Ceratopteris richardii.</title>
        <authorList>
            <person name="Marchant D.B."/>
            <person name="Chen G."/>
            <person name="Jenkins J."/>
            <person name="Shu S."/>
            <person name="Leebens-Mack J."/>
            <person name="Grimwood J."/>
            <person name="Schmutz J."/>
            <person name="Soltis P."/>
            <person name="Soltis D."/>
            <person name="Chen Z.-H."/>
        </authorList>
    </citation>
    <scope>NUCLEOTIDE SEQUENCE</scope>
    <source>
        <strain evidence="2">Whitten #5841</strain>
        <tissue evidence="2">Leaf</tissue>
    </source>
</reference>
<keyword evidence="3" id="KW-1185">Reference proteome</keyword>
<dbReference type="InterPro" id="IPR012438">
    <property type="entry name" value="DUF1639"/>
</dbReference>
<feature type="region of interest" description="Disordered" evidence="1">
    <location>
        <begin position="357"/>
        <end position="376"/>
    </location>
</feature>
<comment type="caution">
    <text evidence="2">The sequence shown here is derived from an EMBL/GenBank/DDBJ whole genome shotgun (WGS) entry which is preliminary data.</text>
</comment>
<dbReference type="OrthoDB" id="1928155at2759"/>
<dbReference type="PANTHER" id="PTHR33130">
    <property type="entry name" value="PUTATIVE (DUF1639)-RELATED"/>
    <property type="match status" value="1"/>
</dbReference>
<dbReference type="PANTHER" id="PTHR33130:SF33">
    <property type="entry name" value="PUTATIVE (DUF1639)-RELATED"/>
    <property type="match status" value="1"/>
</dbReference>
<proteinExistence type="predicted"/>
<evidence type="ECO:0000256" key="1">
    <source>
        <dbReference type="SAM" id="MobiDB-lite"/>
    </source>
</evidence>
<dbReference type="AlphaFoldDB" id="A0A8T2SHI0"/>
<feature type="region of interest" description="Disordered" evidence="1">
    <location>
        <begin position="22"/>
        <end position="43"/>
    </location>
</feature>
<dbReference type="Pfam" id="PF07797">
    <property type="entry name" value="DUF1639"/>
    <property type="match status" value="1"/>
</dbReference>
<dbReference type="Proteomes" id="UP000825935">
    <property type="component" value="Chromosome 20"/>
</dbReference>
<organism evidence="2 3">
    <name type="scientific">Ceratopteris richardii</name>
    <name type="common">Triangle waterfern</name>
    <dbReference type="NCBI Taxonomy" id="49495"/>
    <lineage>
        <taxon>Eukaryota</taxon>
        <taxon>Viridiplantae</taxon>
        <taxon>Streptophyta</taxon>
        <taxon>Embryophyta</taxon>
        <taxon>Tracheophyta</taxon>
        <taxon>Polypodiopsida</taxon>
        <taxon>Polypodiidae</taxon>
        <taxon>Polypodiales</taxon>
        <taxon>Pteridineae</taxon>
        <taxon>Pteridaceae</taxon>
        <taxon>Parkerioideae</taxon>
        <taxon>Ceratopteris</taxon>
    </lineage>
</organism>
<feature type="compositionally biased region" description="Basic and acidic residues" evidence="1">
    <location>
        <begin position="27"/>
        <end position="39"/>
    </location>
</feature>
<protein>
    <submittedName>
        <fullName evidence="2">Uncharacterized protein</fullName>
    </submittedName>
</protein>
<feature type="region of interest" description="Disordered" evidence="1">
    <location>
        <begin position="160"/>
        <end position="180"/>
    </location>
</feature>
<evidence type="ECO:0000313" key="3">
    <source>
        <dbReference type="Proteomes" id="UP000825935"/>
    </source>
</evidence>
<accession>A0A8T2SHI0</accession>
<feature type="region of interest" description="Disordered" evidence="1">
    <location>
        <begin position="234"/>
        <end position="271"/>
    </location>
</feature>
<name>A0A8T2SHI0_CERRI</name>
<sequence length="376" mass="41460">MREQGGTLFSTVIDRHKLNLKIAGPEPSERNGEGKKRLSNETNLHASYGGGTKTMINGSSLLLPTASQNGMHQRFKGGHGGSLLMNGKRQNGTEIHDYHEFSTMERFKELRAKLEPLLRQKISPAYPIPPPAPSPPEESVSLAPPLPQWGHVKRARRSRFDAPKPCVTSPPEKPLHRSGNDSACVVTTHVKPCSVPGRMEYDANTKGSAEVATSRNAAGNGVCANSYAALRPKGESIHSVRQSSDESAEPTASNRNGHMARTTHGSRPAPVPETITTAHLVQVKPRAELKTLEWPRIVLGLSRKEKEDDFLILKGTKLPQRPKKRPKAVERALHYCTPGNGLCDMYRGRYDVREKKTVRKRPRGLKAMESMESDSE</sequence>